<comment type="caution">
    <text evidence="3">The sequence shown here is derived from an EMBL/GenBank/DDBJ whole genome shotgun (WGS) entry which is preliminary data.</text>
</comment>
<dbReference type="InterPro" id="IPR010043">
    <property type="entry name" value="UTase/UR"/>
</dbReference>
<dbReference type="PANTHER" id="PTHR47320:SF1">
    <property type="entry name" value="BIFUNCTIONAL URIDYLYLTRANSFERASE_URIDYLYL-REMOVING ENZYME"/>
    <property type="match status" value="1"/>
</dbReference>
<keyword evidence="4" id="KW-1185">Reference proteome</keyword>
<name>A0A9Q1QQG8_9CARY</name>
<dbReference type="PANTHER" id="PTHR47320">
    <property type="entry name" value="BIFUNCTIONAL URIDYLYLTRANSFERASE/URIDYLYL-REMOVING ENZYME"/>
    <property type="match status" value="1"/>
</dbReference>
<dbReference type="AlphaFoldDB" id="A0A9Q1QQG8"/>
<gene>
    <name evidence="3" type="ORF">Cgig2_004861</name>
</gene>
<dbReference type="EMBL" id="JAKOGI010000016">
    <property type="protein sequence ID" value="KAJ8450404.1"/>
    <property type="molecule type" value="Genomic_DNA"/>
</dbReference>
<sequence>MELIEEVGESPSPPQSCGGGGAGVGHDIRIDVYNRLVENGNEEAVSNPEFRELLDAHFNRLPASYGLDVNIDRAEDVLLHQKLLALAKDPEKRPVFHVRCLEVLGVHGHPYTQCGSASGGKDDCNTQMENGTTPSQSLNFWTKTEDDEDHLAEGVLSISRPSSDANHEGLVHERDDEREFEPCSKLEDLNLEVRQGPVVIDPSSVSPSLLDEVLVPANILSMWTVEKGGSSGRGLYDERSTEVNIPERRSFHIHTPHLPRLAE</sequence>
<dbReference type="OrthoDB" id="4062651at2759"/>
<proteinExistence type="predicted"/>
<dbReference type="GO" id="GO:0008773">
    <property type="term" value="F:[protein-PII] uridylyltransferase activity"/>
    <property type="evidence" value="ECO:0007669"/>
    <property type="project" value="InterPro"/>
</dbReference>
<reference evidence="3" key="1">
    <citation type="submission" date="2022-04" db="EMBL/GenBank/DDBJ databases">
        <title>Carnegiea gigantea Genome sequencing and assembly v2.</title>
        <authorList>
            <person name="Copetti D."/>
            <person name="Sanderson M.J."/>
            <person name="Burquez A."/>
            <person name="Wojciechowski M.F."/>
        </authorList>
    </citation>
    <scope>NUCLEOTIDE SEQUENCE</scope>
    <source>
        <strain evidence="3">SGP5-SGP5p</strain>
        <tissue evidence="3">Aerial part</tissue>
    </source>
</reference>
<organism evidence="3 4">
    <name type="scientific">Carnegiea gigantea</name>
    <dbReference type="NCBI Taxonomy" id="171969"/>
    <lineage>
        <taxon>Eukaryota</taxon>
        <taxon>Viridiplantae</taxon>
        <taxon>Streptophyta</taxon>
        <taxon>Embryophyta</taxon>
        <taxon>Tracheophyta</taxon>
        <taxon>Spermatophyta</taxon>
        <taxon>Magnoliopsida</taxon>
        <taxon>eudicotyledons</taxon>
        <taxon>Gunneridae</taxon>
        <taxon>Pentapetalae</taxon>
        <taxon>Caryophyllales</taxon>
        <taxon>Cactineae</taxon>
        <taxon>Cactaceae</taxon>
        <taxon>Cactoideae</taxon>
        <taxon>Echinocereeae</taxon>
        <taxon>Carnegiea</taxon>
    </lineage>
</organism>
<evidence type="ECO:0000256" key="2">
    <source>
        <dbReference type="SAM" id="MobiDB-lite"/>
    </source>
</evidence>
<evidence type="ECO:0000256" key="1">
    <source>
        <dbReference type="ARBA" id="ARBA00022801"/>
    </source>
</evidence>
<keyword evidence="1" id="KW-0378">Hydrolase</keyword>
<protein>
    <submittedName>
        <fullName evidence="3">Uncharacterized protein</fullName>
    </submittedName>
</protein>
<feature type="region of interest" description="Disordered" evidence="2">
    <location>
        <begin position="1"/>
        <end position="21"/>
    </location>
</feature>
<accession>A0A9Q1QQG8</accession>
<dbReference type="GO" id="GO:0016787">
    <property type="term" value="F:hydrolase activity"/>
    <property type="evidence" value="ECO:0007669"/>
    <property type="project" value="UniProtKB-KW"/>
</dbReference>
<evidence type="ECO:0000313" key="4">
    <source>
        <dbReference type="Proteomes" id="UP001153076"/>
    </source>
</evidence>
<evidence type="ECO:0000313" key="3">
    <source>
        <dbReference type="EMBL" id="KAJ8450404.1"/>
    </source>
</evidence>
<dbReference type="Proteomes" id="UP001153076">
    <property type="component" value="Unassembled WGS sequence"/>
</dbReference>